<protein>
    <submittedName>
        <fullName evidence="1">Uncharacterized protein</fullName>
    </submittedName>
</protein>
<evidence type="ECO:0000313" key="1">
    <source>
        <dbReference type="EMBL" id="DAE27071.1"/>
    </source>
</evidence>
<organism evidence="1">
    <name type="scientific">virus sp. ctah610</name>
    <dbReference type="NCBI Taxonomy" id="2826807"/>
    <lineage>
        <taxon>Viruses</taxon>
    </lineage>
</organism>
<sequence>MTEEQFKEAKEKVKKYSDIQSCIDRLKLDKYHISRGVMYMTVAPCKSEIDCCGRHEGFHNGLTDAILQFYDCEIERLQRQLEEL</sequence>
<proteinExistence type="predicted"/>
<name>A0A8S5R6P2_9VIRU</name>
<dbReference type="EMBL" id="BK015827">
    <property type="protein sequence ID" value="DAE27071.1"/>
    <property type="molecule type" value="Genomic_DNA"/>
</dbReference>
<reference evidence="1" key="1">
    <citation type="journal article" date="2021" name="Proc. Natl. Acad. Sci. U.S.A.">
        <title>A Catalog of Tens of Thousands of Viruses from Human Metagenomes Reveals Hidden Associations with Chronic Diseases.</title>
        <authorList>
            <person name="Tisza M.J."/>
            <person name="Buck C.B."/>
        </authorList>
    </citation>
    <scope>NUCLEOTIDE SEQUENCE</scope>
    <source>
        <strain evidence="1">Ctah610</strain>
    </source>
</reference>
<accession>A0A8S5R6P2</accession>